<dbReference type="Proteomes" id="UP000249661">
    <property type="component" value="Unassembled WGS sequence"/>
</dbReference>
<accession>A0ACD1GYW8</accession>
<protein>
    <submittedName>
        <fullName evidence="1">Uncharacterized protein</fullName>
    </submittedName>
</protein>
<evidence type="ECO:0000313" key="2">
    <source>
        <dbReference type="Proteomes" id="UP000249661"/>
    </source>
</evidence>
<gene>
    <name evidence="1" type="ORF">BO66DRAFT_169624</name>
</gene>
<evidence type="ECO:0000313" key="1">
    <source>
        <dbReference type="EMBL" id="RAH66676.1"/>
    </source>
</evidence>
<sequence>MMVPKLSKLAIGPRTLRPAQSFWGSEMVPANDRLTSDSGLHSAKTLDPGRTPRPDASRIFFIPEILEMILLDLEIYTILMLTRVCSTWNNLIQTSSKIRRALLFASRIIQAGVSYDITKRELEIVVPPTSEGRPRWPYTYSWRDHWRTMLLQNAPSSRIRVFCPGVPLDHERACCPLYGPHRPYKCLNHCQIEISSAHELQHCGKMEVVVVQECPDREGIPRPVKLNMWFQVLPQGDSEDYLLEYRGWSSLPDW</sequence>
<name>A0ACD1GYW8_9EURO</name>
<reference evidence="1" key="1">
    <citation type="submission" date="2018-02" db="EMBL/GenBank/DDBJ databases">
        <title>The genomes of Aspergillus section Nigri reveals drivers in fungal speciation.</title>
        <authorList>
            <consortium name="DOE Joint Genome Institute"/>
            <person name="Vesth T.C."/>
            <person name="Nybo J."/>
            <person name="Theobald S."/>
            <person name="Brandl J."/>
            <person name="Frisvad J.C."/>
            <person name="Nielsen K.F."/>
            <person name="Lyhne E.K."/>
            <person name="Kogle M.E."/>
            <person name="Kuo A."/>
            <person name="Riley R."/>
            <person name="Clum A."/>
            <person name="Nolan M."/>
            <person name="Lipzen A."/>
            <person name="Salamov A."/>
            <person name="Henrissat B."/>
            <person name="Wiebenga A."/>
            <person name="De vries R.P."/>
            <person name="Grigoriev I.V."/>
            <person name="Mortensen U.H."/>
            <person name="Andersen M.R."/>
            <person name="Baker S.E."/>
        </authorList>
    </citation>
    <scope>NUCLEOTIDE SEQUENCE</scope>
    <source>
        <strain evidence="1">CBS 121060</strain>
    </source>
</reference>
<proteinExistence type="predicted"/>
<keyword evidence="2" id="KW-1185">Reference proteome</keyword>
<dbReference type="EMBL" id="KZ824980">
    <property type="protein sequence ID" value="RAH66676.1"/>
    <property type="molecule type" value="Genomic_DNA"/>
</dbReference>
<organism evidence="1 2">
    <name type="scientific">Aspergillus aculeatinus CBS 121060</name>
    <dbReference type="NCBI Taxonomy" id="1448322"/>
    <lineage>
        <taxon>Eukaryota</taxon>
        <taxon>Fungi</taxon>
        <taxon>Dikarya</taxon>
        <taxon>Ascomycota</taxon>
        <taxon>Pezizomycotina</taxon>
        <taxon>Eurotiomycetes</taxon>
        <taxon>Eurotiomycetidae</taxon>
        <taxon>Eurotiales</taxon>
        <taxon>Aspergillaceae</taxon>
        <taxon>Aspergillus</taxon>
        <taxon>Aspergillus subgen. Circumdati</taxon>
    </lineage>
</organism>